<dbReference type="PANTHER" id="PTHR43583:SF1">
    <property type="entry name" value="2-IMINOACETATE SYNTHASE"/>
    <property type="match status" value="1"/>
</dbReference>
<dbReference type="InterPro" id="IPR010722">
    <property type="entry name" value="BATS_dom"/>
</dbReference>
<dbReference type="GO" id="GO:0036355">
    <property type="term" value="F:2-iminoacetate synthase activity"/>
    <property type="evidence" value="ECO:0007669"/>
    <property type="project" value="UniProtKB-EC"/>
</dbReference>
<organism evidence="8 9">
    <name type="scientific">Helicobacter canis</name>
    <dbReference type="NCBI Taxonomy" id="29419"/>
    <lineage>
        <taxon>Bacteria</taxon>
        <taxon>Pseudomonadati</taxon>
        <taxon>Campylobacterota</taxon>
        <taxon>Epsilonproteobacteria</taxon>
        <taxon>Campylobacterales</taxon>
        <taxon>Helicobacteraceae</taxon>
        <taxon>Helicobacter</taxon>
    </lineage>
</organism>
<evidence type="ECO:0000256" key="2">
    <source>
        <dbReference type="ARBA" id="ARBA00022485"/>
    </source>
</evidence>
<dbReference type="EC" id="4.1.99.19" evidence="8"/>
<dbReference type="Pfam" id="PF04055">
    <property type="entry name" value="Radical_SAM"/>
    <property type="match status" value="1"/>
</dbReference>
<dbReference type="Pfam" id="PF06968">
    <property type="entry name" value="BATS"/>
    <property type="match status" value="1"/>
</dbReference>
<dbReference type="SMART" id="SM00876">
    <property type="entry name" value="BATS"/>
    <property type="match status" value="1"/>
</dbReference>
<gene>
    <name evidence="8" type="primary">thiH</name>
    <name evidence="8" type="ORF">NCTC12410_01009</name>
</gene>
<dbReference type="InterPro" id="IPR007197">
    <property type="entry name" value="rSAM"/>
</dbReference>
<dbReference type="InterPro" id="IPR058240">
    <property type="entry name" value="rSAM_sf"/>
</dbReference>
<sequence>MRRDCMTYLPFMEQLDSDMLECVLEQVARYDERSFSADDVKRALQATSLKIEHLQALLSPAAEEFIEELAIKSASIKRKYFGSNIALFTPLYLSNHCSSKCVYCGFQKGNPIARAKLSEREIHQEMQAIAQSGLQEVLMLTGEGREYASVEYIARACAIAKEYFKVIGVEVYPMNTDEYALLHENGCEYVTIFQETYDPICYARIHTAGEKCVFPYRFYGQERALRAGFRGVGFGALLGIGDFRKDALATALHAHFLQARYPHAEIALSIPRLRPIINNRKISPKDVGEKRLLQVLCAYRLFLPYSSITISSRERKGLRDEFIKLGASKMSAGVSVGIGGKSFEQKGDEQFDIADSRGVGEIMTMLKQSALQPVLSDSIYVG</sequence>
<dbReference type="InterPro" id="IPR013785">
    <property type="entry name" value="Aldolase_TIM"/>
</dbReference>
<dbReference type="SFLD" id="SFLDF00301">
    <property type="entry name" value="2-iminoacetate_synthase_(ThiH)"/>
    <property type="match status" value="1"/>
</dbReference>
<evidence type="ECO:0000313" key="8">
    <source>
        <dbReference type="EMBL" id="STO97186.1"/>
    </source>
</evidence>
<evidence type="ECO:0000313" key="9">
    <source>
        <dbReference type="Proteomes" id="UP000254841"/>
    </source>
</evidence>
<keyword evidence="5" id="KW-0408">Iron</keyword>
<dbReference type="EMBL" id="UGHV01000001">
    <property type="protein sequence ID" value="STO97186.1"/>
    <property type="molecule type" value="Genomic_DNA"/>
</dbReference>
<dbReference type="OrthoDB" id="3320990at2"/>
<dbReference type="PANTHER" id="PTHR43583">
    <property type="entry name" value="2-IMINOACETATE SYNTHASE"/>
    <property type="match status" value="1"/>
</dbReference>
<feature type="domain" description="Biotin and thiamin synthesis-associated" evidence="7">
    <location>
        <begin position="269"/>
        <end position="373"/>
    </location>
</feature>
<evidence type="ECO:0000256" key="3">
    <source>
        <dbReference type="ARBA" id="ARBA00022691"/>
    </source>
</evidence>
<dbReference type="Proteomes" id="UP000254841">
    <property type="component" value="Unassembled WGS sequence"/>
</dbReference>
<dbReference type="InterPro" id="IPR012726">
    <property type="entry name" value="ThiH"/>
</dbReference>
<proteinExistence type="predicted"/>
<dbReference type="InterPro" id="IPR034428">
    <property type="entry name" value="ThiH/NoCL/HydG-like"/>
</dbReference>
<dbReference type="SFLD" id="SFLDG01081">
    <property type="entry name" value="cleavage_of_the_Ca-Cb_bond_in"/>
    <property type="match status" value="1"/>
</dbReference>
<dbReference type="SFLD" id="SFLDG01060">
    <property type="entry name" value="BATS_domain_containing"/>
    <property type="match status" value="1"/>
</dbReference>
<evidence type="ECO:0000256" key="1">
    <source>
        <dbReference type="ARBA" id="ARBA00001966"/>
    </source>
</evidence>
<keyword evidence="4" id="KW-0479">Metal-binding</keyword>
<evidence type="ECO:0000259" key="7">
    <source>
        <dbReference type="SMART" id="SM00876"/>
    </source>
</evidence>
<reference evidence="8 9" key="1">
    <citation type="submission" date="2018-06" db="EMBL/GenBank/DDBJ databases">
        <authorList>
            <consortium name="Pathogen Informatics"/>
            <person name="Doyle S."/>
        </authorList>
    </citation>
    <scope>NUCLEOTIDE SEQUENCE [LARGE SCALE GENOMIC DNA]</scope>
    <source>
        <strain evidence="8 9">NCTC12410</strain>
    </source>
</reference>
<evidence type="ECO:0000256" key="5">
    <source>
        <dbReference type="ARBA" id="ARBA00023004"/>
    </source>
</evidence>
<keyword evidence="2" id="KW-0004">4Fe-4S</keyword>
<evidence type="ECO:0000256" key="6">
    <source>
        <dbReference type="ARBA" id="ARBA00023014"/>
    </source>
</evidence>
<dbReference type="GO" id="GO:0005506">
    <property type="term" value="F:iron ion binding"/>
    <property type="evidence" value="ECO:0007669"/>
    <property type="project" value="InterPro"/>
</dbReference>
<dbReference type="RefSeq" id="WP_115011443.1">
    <property type="nucleotide sequence ID" value="NZ_UGHV01000001.1"/>
</dbReference>
<keyword evidence="6" id="KW-0411">Iron-sulfur</keyword>
<evidence type="ECO:0000256" key="4">
    <source>
        <dbReference type="ARBA" id="ARBA00022723"/>
    </source>
</evidence>
<dbReference type="SFLD" id="SFLDS00029">
    <property type="entry name" value="Radical_SAM"/>
    <property type="match status" value="1"/>
</dbReference>
<keyword evidence="3" id="KW-0949">S-adenosyl-L-methionine</keyword>
<accession>A0A377J5S5</accession>
<dbReference type="SUPFAM" id="SSF102114">
    <property type="entry name" value="Radical SAM enzymes"/>
    <property type="match status" value="1"/>
</dbReference>
<comment type="cofactor">
    <cofactor evidence="1">
        <name>[4Fe-4S] cluster</name>
        <dbReference type="ChEBI" id="CHEBI:49883"/>
    </cofactor>
</comment>
<dbReference type="Gene3D" id="3.20.20.70">
    <property type="entry name" value="Aldolase class I"/>
    <property type="match status" value="1"/>
</dbReference>
<dbReference type="GO" id="GO:0051539">
    <property type="term" value="F:4 iron, 4 sulfur cluster binding"/>
    <property type="evidence" value="ECO:0007669"/>
    <property type="project" value="UniProtKB-KW"/>
</dbReference>
<dbReference type="AlphaFoldDB" id="A0A377J5S5"/>
<name>A0A377J5S5_9HELI</name>
<protein>
    <submittedName>
        <fullName evidence="8">2-iminoacetate synthase</fullName>
        <ecNumber evidence="8">4.1.99.19</ecNumber>
    </submittedName>
</protein>
<dbReference type="NCBIfam" id="TIGR02351">
    <property type="entry name" value="thiH"/>
    <property type="match status" value="1"/>
</dbReference>
<keyword evidence="8" id="KW-0456">Lyase</keyword>